<comment type="similarity">
    <text evidence="2 8">Belongs to the V-ATPase proteolipid subunit family.</text>
</comment>
<accession>A0A4R6LNJ8</accession>
<evidence type="ECO:0000259" key="9">
    <source>
        <dbReference type="Pfam" id="PF00137"/>
    </source>
</evidence>
<feature type="transmembrane region" description="Helical" evidence="8">
    <location>
        <begin position="6"/>
        <end position="22"/>
    </location>
</feature>
<dbReference type="Proteomes" id="UP000295064">
    <property type="component" value="Unassembled WGS sequence"/>
</dbReference>
<evidence type="ECO:0000256" key="3">
    <source>
        <dbReference type="ARBA" id="ARBA00022448"/>
    </source>
</evidence>
<reference evidence="10 11" key="1">
    <citation type="submission" date="2019-03" db="EMBL/GenBank/DDBJ databases">
        <title>Subsurface microbial communities from deep shales in Ohio and West Virginia, USA.</title>
        <authorList>
            <person name="Wrighton K."/>
        </authorList>
    </citation>
    <scope>NUCLEOTIDE SEQUENCE [LARGE SCALE GENOMIC DNA]</scope>
    <source>
        <strain evidence="10 11">MA284_T2</strain>
    </source>
</reference>
<evidence type="ECO:0000256" key="4">
    <source>
        <dbReference type="ARBA" id="ARBA00022692"/>
    </source>
</evidence>
<dbReference type="SUPFAM" id="SSF81333">
    <property type="entry name" value="F1F0 ATP synthase subunit C"/>
    <property type="match status" value="1"/>
</dbReference>
<name>A0A4R6LNJ8_9FIRM</name>
<evidence type="ECO:0000256" key="7">
    <source>
        <dbReference type="ARBA" id="ARBA00023136"/>
    </source>
</evidence>
<evidence type="ECO:0000313" key="10">
    <source>
        <dbReference type="EMBL" id="TDO87788.1"/>
    </source>
</evidence>
<comment type="subcellular location">
    <subcellularLocation>
        <location evidence="1">Membrane</location>
        <topology evidence="1">Multi-pass membrane protein</topology>
    </subcellularLocation>
</comment>
<feature type="transmembrane region" description="Helical" evidence="8">
    <location>
        <begin position="74"/>
        <end position="103"/>
    </location>
</feature>
<dbReference type="GO" id="GO:0033179">
    <property type="term" value="C:proton-transporting V-type ATPase, V0 domain"/>
    <property type="evidence" value="ECO:0007669"/>
    <property type="project" value="InterPro"/>
</dbReference>
<sequence>MILRLSLLSLFITVFIGGIIMFKKTKKRWIKYSVLSVSLVLLLTFVILGSNIALPEKVYAAETAVNSTSNNLGLGYLAAGLAVGIASIGAGIAVGIAGSAAIGAISEKPEILGRALIIIGLGEGIAIYGLIISIMILGRL</sequence>
<keyword evidence="3 8" id="KW-0813">Transport</keyword>
<dbReference type="AlphaFoldDB" id="A0A4R6LNJ8"/>
<dbReference type="Pfam" id="PF00137">
    <property type="entry name" value="ATP-synt_C"/>
    <property type="match status" value="1"/>
</dbReference>
<proteinExistence type="inferred from homology"/>
<feature type="transmembrane region" description="Helical" evidence="8">
    <location>
        <begin position="115"/>
        <end position="137"/>
    </location>
</feature>
<dbReference type="EMBL" id="SNWX01000013">
    <property type="protein sequence ID" value="TDO87788.1"/>
    <property type="molecule type" value="Genomic_DNA"/>
</dbReference>
<keyword evidence="6 8" id="KW-0406">Ion transport</keyword>
<dbReference type="GO" id="GO:0046961">
    <property type="term" value="F:proton-transporting ATPase activity, rotational mechanism"/>
    <property type="evidence" value="ECO:0007669"/>
    <property type="project" value="InterPro"/>
</dbReference>
<dbReference type="InterPro" id="IPR000245">
    <property type="entry name" value="ATPase_proteolipid_csu"/>
</dbReference>
<keyword evidence="7 8" id="KW-0472">Membrane</keyword>
<feature type="domain" description="V-ATPase proteolipid subunit C-like" evidence="9">
    <location>
        <begin position="77"/>
        <end position="136"/>
    </location>
</feature>
<comment type="caution">
    <text evidence="10">The sequence shown here is derived from an EMBL/GenBank/DDBJ whole genome shotgun (WGS) entry which is preliminary data.</text>
</comment>
<dbReference type="RefSeq" id="WP_133515156.1">
    <property type="nucleotide sequence ID" value="NZ_SNWX01000013.1"/>
</dbReference>
<gene>
    <name evidence="10" type="ORF">DFR79_1132</name>
</gene>
<dbReference type="PRINTS" id="PR00122">
    <property type="entry name" value="VACATPASE"/>
</dbReference>
<evidence type="ECO:0000313" key="11">
    <source>
        <dbReference type="Proteomes" id="UP000295064"/>
    </source>
</evidence>
<evidence type="ECO:0000256" key="1">
    <source>
        <dbReference type="ARBA" id="ARBA00004141"/>
    </source>
</evidence>
<dbReference type="InterPro" id="IPR035921">
    <property type="entry name" value="F/V-ATP_Csub_sf"/>
</dbReference>
<dbReference type="Gene3D" id="1.20.120.610">
    <property type="entry name" value="lithium bound rotor ring of v- atpase"/>
    <property type="match status" value="1"/>
</dbReference>
<dbReference type="CDD" id="cd18120">
    <property type="entry name" value="ATP-synt_Vo_Ao_c"/>
    <property type="match status" value="1"/>
</dbReference>
<keyword evidence="5 8" id="KW-1133">Transmembrane helix</keyword>
<evidence type="ECO:0000256" key="2">
    <source>
        <dbReference type="ARBA" id="ARBA00007296"/>
    </source>
</evidence>
<organism evidence="10 11">
    <name type="scientific">Halanaerobium saccharolyticum</name>
    <dbReference type="NCBI Taxonomy" id="43595"/>
    <lineage>
        <taxon>Bacteria</taxon>
        <taxon>Bacillati</taxon>
        <taxon>Bacillota</taxon>
        <taxon>Clostridia</taxon>
        <taxon>Halanaerobiales</taxon>
        <taxon>Halanaerobiaceae</taxon>
        <taxon>Halanaerobium</taxon>
    </lineage>
</organism>
<dbReference type="OrthoDB" id="2113058at2"/>
<feature type="transmembrane region" description="Helical" evidence="8">
    <location>
        <begin position="34"/>
        <end position="54"/>
    </location>
</feature>
<keyword evidence="4 8" id="KW-0812">Transmembrane</keyword>
<evidence type="ECO:0000256" key="5">
    <source>
        <dbReference type="ARBA" id="ARBA00022989"/>
    </source>
</evidence>
<dbReference type="InterPro" id="IPR002379">
    <property type="entry name" value="ATPase_proteolipid_c-like_dom"/>
</dbReference>
<evidence type="ECO:0000256" key="8">
    <source>
        <dbReference type="RuleBase" id="RU363060"/>
    </source>
</evidence>
<evidence type="ECO:0000256" key="6">
    <source>
        <dbReference type="ARBA" id="ARBA00023065"/>
    </source>
</evidence>
<protein>
    <submittedName>
        <fullName evidence="10">V/A-type H+-transporting ATPase subunit K</fullName>
    </submittedName>
</protein>